<keyword evidence="1" id="KW-1133">Transmembrane helix</keyword>
<feature type="transmembrane region" description="Helical" evidence="1">
    <location>
        <begin position="97"/>
        <end position="119"/>
    </location>
</feature>
<dbReference type="Proteomes" id="UP000565715">
    <property type="component" value="Unassembled WGS sequence"/>
</dbReference>
<sequence length="163" mass="17857">MFAEPDPESQQLTFIHDVVDAPGRGSLVNAFRAPAADAMVTAEWPCCPSCLRHMRFFRWTGRVLVGVAMLILILPFAPIVAPDWFRSLAIDDNTVALLQLTSFLASTSAVLLMAARGAFSYTRPILQARLNENRTSLIVSAAHPEFAAELDDLRAQQNRTAGS</sequence>
<keyword evidence="1" id="KW-0812">Transmembrane</keyword>
<evidence type="ECO:0000256" key="1">
    <source>
        <dbReference type="SAM" id="Phobius"/>
    </source>
</evidence>
<feature type="transmembrane region" description="Helical" evidence="1">
    <location>
        <begin position="63"/>
        <end position="85"/>
    </location>
</feature>
<reference evidence="2 3" key="1">
    <citation type="submission" date="2020-04" db="EMBL/GenBank/DDBJ databases">
        <title>MicrobeNet Type strains.</title>
        <authorList>
            <person name="Nicholson A.C."/>
        </authorList>
    </citation>
    <scope>NUCLEOTIDE SEQUENCE [LARGE SCALE GENOMIC DNA]</scope>
    <source>
        <strain evidence="2 3">DSM 45078</strain>
    </source>
</reference>
<proteinExistence type="predicted"/>
<dbReference type="AlphaFoldDB" id="A0A846XKK8"/>
<evidence type="ECO:0000313" key="2">
    <source>
        <dbReference type="EMBL" id="NKY35865.1"/>
    </source>
</evidence>
<gene>
    <name evidence="2" type="ORF">HGA13_22735</name>
</gene>
<organism evidence="2 3">
    <name type="scientific">Nocardia speluncae</name>
    <dbReference type="NCBI Taxonomy" id="419477"/>
    <lineage>
        <taxon>Bacteria</taxon>
        <taxon>Bacillati</taxon>
        <taxon>Actinomycetota</taxon>
        <taxon>Actinomycetes</taxon>
        <taxon>Mycobacteriales</taxon>
        <taxon>Nocardiaceae</taxon>
        <taxon>Nocardia</taxon>
    </lineage>
</organism>
<comment type="caution">
    <text evidence="2">The sequence shown here is derived from an EMBL/GenBank/DDBJ whole genome shotgun (WGS) entry which is preliminary data.</text>
</comment>
<dbReference type="EMBL" id="JAAXOO010000006">
    <property type="protein sequence ID" value="NKY35865.1"/>
    <property type="molecule type" value="Genomic_DNA"/>
</dbReference>
<keyword evidence="1" id="KW-0472">Membrane</keyword>
<name>A0A846XKK8_9NOCA</name>
<evidence type="ECO:0000313" key="3">
    <source>
        <dbReference type="Proteomes" id="UP000565715"/>
    </source>
</evidence>
<protein>
    <submittedName>
        <fullName evidence="2">Uncharacterized protein</fullName>
    </submittedName>
</protein>
<dbReference type="RefSeq" id="WP_157112912.1">
    <property type="nucleotide sequence ID" value="NZ_JAAXOO010000006.1"/>
</dbReference>
<keyword evidence="3" id="KW-1185">Reference proteome</keyword>
<accession>A0A846XKK8</accession>